<protein>
    <submittedName>
        <fullName evidence="2">Uncharacterized protein</fullName>
    </submittedName>
</protein>
<organism evidence="2 3">
    <name type="scientific">Diaporthe australafricana</name>
    <dbReference type="NCBI Taxonomy" id="127596"/>
    <lineage>
        <taxon>Eukaryota</taxon>
        <taxon>Fungi</taxon>
        <taxon>Dikarya</taxon>
        <taxon>Ascomycota</taxon>
        <taxon>Pezizomycotina</taxon>
        <taxon>Sordariomycetes</taxon>
        <taxon>Sordariomycetidae</taxon>
        <taxon>Diaporthales</taxon>
        <taxon>Diaporthaceae</taxon>
        <taxon>Diaporthe</taxon>
    </lineage>
</organism>
<evidence type="ECO:0000313" key="3">
    <source>
        <dbReference type="Proteomes" id="UP001583177"/>
    </source>
</evidence>
<comment type="caution">
    <text evidence="2">The sequence shown here is derived from an EMBL/GenBank/DDBJ whole genome shotgun (WGS) entry which is preliminary data.</text>
</comment>
<dbReference type="Proteomes" id="UP001583177">
    <property type="component" value="Unassembled WGS sequence"/>
</dbReference>
<sequence length="323" mass="35628">MDNPQQEQSSAAAQQHEALELDQLKLLKVWKKEEAKIAAQMGPEVKRMLEPGNRDTPYTINSYEEFLSMEIAHKSLQDSDENSGKYKSYMLGWPSNTADQMARVAELTAAIKDLSSVPAKAGRQHTASKEAVESLATVEVQLLGWKILRATCKAHLGRHHVPVWTRSKSWTCDTFMNFNERFSAVLGVVNGHKRLVKDIIEADVHVVKRLAAHPARMLRYRQKHLVIPSIESESLQIANPGDGTAHDRGIVDNDENGTYNDASSLPASGDEAPTLESRAEVLGAPNEAIASDSSLFPSELETNTAYVNGVDDLDYESFSGSDL</sequence>
<dbReference type="EMBL" id="JAWRVE010000103">
    <property type="protein sequence ID" value="KAL1858854.1"/>
    <property type="molecule type" value="Genomic_DNA"/>
</dbReference>
<evidence type="ECO:0000256" key="1">
    <source>
        <dbReference type="SAM" id="MobiDB-lite"/>
    </source>
</evidence>
<reference evidence="2 3" key="1">
    <citation type="journal article" date="2024" name="IMA Fungus">
        <title>IMA Genome - F19 : A genome assembly and annotation guide to empower mycologists, including annotated draft genome sequences of Ceratocystis pirilliformis, Diaporthe australafricana, Fusarium ophioides, Paecilomyces lecythidis, and Sporothrix stenoceras.</title>
        <authorList>
            <person name="Aylward J."/>
            <person name="Wilson A.M."/>
            <person name="Visagie C.M."/>
            <person name="Spraker J."/>
            <person name="Barnes I."/>
            <person name="Buitendag C."/>
            <person name="Ceriani C."/>
            <person name="Del Mar Angel L."/>
            <person name="du Plessis D."/>
            <person name="Fuchs T."/>
            <person name="Gasser K."/>
            <person name="Kramer D."/>
            <person name="Li W."/>
            <person name="Munsamy K."/>
            <person name="Piso A."/>
            <person name="Price J.L."/>
            <person name="Sonnekus B."/>
            <person name="Thomas C."/>
            <person name="van der Nest A."/>
            <person name="van Dijk A."/>
            <person name="van Heerden A."/>
            <person name="van Vuuren N."/>
            <person name="Yilmaz N."/>
            <person name="Duong T.A."/>
            <person name="van der Merwe N.A."/>
            <person name="Wingfield M.J."/>
            <person name="Wingfield B.D."/>
        </authorList>
    </citation>
    <scope>NUCLEOTIDE SEQUENCE [LARGE SCALE GENOMIC DNA]</scope>
    <source>
        <strain evidence="2 3">CMW 18300</strain>
    </source>
</reference>
<feature type="compositionally biased region" description="Polar residues" evidence="1">
    <location>
        <begin position="256"/>
        <end position="266"/>
    </location>
</feature>
<gene>
    <name evidence="2" type="ORF">Daus18300_009852</name>
</gene>
<evidence type="ECO:0000313" key="2">
    <source>
        <dbReference type="EMBL" id="KAL1858854.1"/>
    </source>
</evidence>
<feature type="region of interest" description="Disordered" evidence="1">
    <location>
        <begin position="237"/>
        <end position="272"/>
    </location>
</feature>
<proteinExistence type="predicted"/>
<name>A0ABR3WCV6_9PEZI</name>
<keyword evidence="3" id="KW-1185">Reference proteome</keyword>
<accession>A0ABR3WCV6</accession>